<evidence type="ECO:0000256" key="1">
    <source>
        <dbReference type="ARBA" id="ARBA00008668"/>
    </source>
</evidence>
<protein>
    <submittedName>
        <fullName evidence="5">GDSL-like Lipase/Acylhydrolase superfamily protein</fullName>
    </submittedName>
</protein>
<accession>A0A7J0EP08</accession>
<keyword evidence="4" id="KW-0325">Glycoprotein</keyword>
<dbReference type="Gene3D" id="3.40.50.1110">
    <property type="entry name" value="SGNH hydrolase"/>
    <property type="match status" value="1"/>
</dbReference>
<dbReference type="InterPro" id="IPR035669">
    <property type="entry name" value="SGNH_plant_lipase-like"/>
</dbReference>
<evidence type="ECO:0000256" key="4">
    <source>
        <dbReference type="ARBA" id="ARBA00023180"/>
    </source>
</evidence>
<evidence type="ECO:0000256" key="3">
    <source>
        <dbReference type="ARBA" id="ARBA00022801"/>
    </source>
</evidence>
<evidence type="ECO:0000313" key="6">
    <source>
        <dbReference type="Proteomes" id="UP000585474"/>
    </source>
</evidence>
<sequence length="417" mass="46225">MDNSFMRRWRGPWGQRKTVEAVAVGVALLAAFSVFTASTHRIRKSSLAEASTVASGPFPAIFNFGDSNSDTGSVSAAFGRCPPPNGMTFFGKPSGRYSDGRLIVDFIAEKLGLPYLSAYLDSIATNFSQGANFAASGASIQPVPTMNPIHLGIQLSQFEQFKERAIELYNQGESICAKSSLPRPEDFSKALYTMDIGQNDLHARFTSVTEEQVEASIPGLIDQFSGVIEKLYRQGAKAFWIHNTGPIGCLPYFVINYPPKPNNSDQNGCIKSYNEVAQVFNKQLKDRIYQLKTKFQDASLIYVDIFNAKYSLISEAKEHGFIDPLGHCCGHHGDYIVDCGQKKIVNGTEVYGASCSNPSEYINWDGIHYTEAANHWISHRVWTIHSLILGVGSNSQFTFIQDDEIKQQVRSQILDRK</sequence>
<dbReference type="InterPro" id="IPR001087">
    <property type="entry name" value="GDSL"/>
</dbReference>
<comment type="caution">
    <text evidence="5">The sequence shown here is derived from an EMBL/GenBank/DDBJ whole genome shotgun (WGS) entry which is preliminary data.</text>
</comment>
<reference evidence="5 6" key="1">
    <citation type="submission" date="2019-07" db="EMBL/GenBank/DDBJ databases">
        <title>De Novo Assembly of kiwifruit Actinidia rufa.</title>
        <authorList>
            <person name="Sugita-Konishi S."/>
            <person name="Sato K."/>
            <person name="Mori E."/>
            <person name="Abe Y."/>
            <person name="Kisaki G."/>
            <person name="Hamano K."/>
            <person name="Suezawa K."/>
            <person name="Otani M."/>
            <person name="Fukuda T."/>
            <person name="Manabe T."/>
            <person name="Gomi K."/>
            <person name="Tabuchi M."/>
            <person name="Akimitsu K."/>
            <person name="Kataoka I."/>
        </authorList>
    </citation>
    <scope>NUCLEOTIDE SEQUENCE [LARGE SCALE GENOMIC DNA]</scope>
    <source>
        <strain evidence="6">cv. Fuchu</strain>
    </source>
</reference>
<dbReference type="GO" id="GO:0016788">
    <property type="term" value="F:hydrolase activity, acting on ester bonds"/>
    <property type="evidence" value="ECO:0007669"/>
    <property type="project" value="InterPro"/>
</dbReference>
<dbReference type="CDD" id="cd01837">
    <property type="entry name" value="SGNH_plant_lipase_like"/>
    <property type="match status" value="1"/>
</dbReference>
<keyword evidence="2" id="KW-0732">Signal</keyword>
<comment type="similarity">
    <text evidence="1">Belongs to the 'GDSL' lipolytic enzyme family.</text>
</comment>
<evidence type="ECO:0000256" key="2">
    <source>
        <dbReference type="ARBA" id="ARBA00022729"/>
    </source>
</evidence>
<organism evidence="5 6">
    <name type="scientific">Actinidia rufa</name>
    <dbReference type="NCBI Taxonomy" id="165716"/>
    <lineage>
        <taxon>Eukaryota</taxon>
        <taxon>Viridiplantae</taxon>
        <taxon>Streptophyta</taxon>
        <taxon>Embryophyta</taxon>
        <taxon>Tracheophyta</taxon>
        <taxon>Spermatophyta</taxon>
        <taxon>Magnoliopsida</taxon>
        <taxon>eudicotyledons</taxon>
        <taxon>Gunneridae</taxon>
        <taxon>Pentapetalae</taxon>
        <taxon>asterids</taxon>
        <taxon>Ericales</taxon>
        <taxon>Actinidiaceae</taxon>
        <taxon>Actinidia</taxon>
    </lineage>
</organism>
<evidence type="ECO:0000313" key="5">
    <source>
        <dbReference type="EMBL" id="GFY88214.1"/>
    </source>
</evidence>
<proteinExistence type="inferred from homology"/>
<dbReference type="Proteomes" id="UP000585474">
    <property type="component" value="Unassembled WGS sequence"/>
</dbReference>
<keyword evidence="3 5" id="KW-0378">Hydrolase</keyword>
<dbReference type="PANTHER" id="PTHR22835:SF514">
    <property type="entry name" value="GDSL-LIKE LIPASE_ACYLHYDROLASE SUPERFAMILY PROTEIN ISOFORM 1"/>
    <property type="match status" value="1"/>
</dbReference>
<dbReference type="OrthoDB" id="1600564at2759"/>
<dbReference type="AlphaFoldDB" id="A0A7J0EP08"/>
<keyword evidence="6" id="KW-1185">Reference proteome</keyword>
<dbReference type="PANTHER" id="PTHR22835">
    <property type="entry name" value="ZINC FINGER FYVE DOMAIN CONTAINING PROTEIN"/>
    <property type="match status" value="1"/>
</dbReference>
<dbReference type="InterPro" id="IPR036514">
    <property type="entry name" value="SGNH_hydro_sf"/>
</dbReference>
<dbReference type="SUPFAM" id="SSF52266">
    <property type="entry name" value="SGNH hydrolase"/>
    <property type="match status" value="1"/>
</dbReference>
<dbReference type="Pfam" id="PF00657">
    <property type="entry name" value="Lipase_GDSL"/>
    <property type="match status" value="1"/>
</dbReference>
<dbReference type="EMBL" id="BJWL01000006">
    <property type="protein sequence ID" value="GFY88214.1"/>
    <property type="molecule type" value="Genomic_DNA"/>
</dbReference>
<gene>
    <name evidence="5" type="ORF">Acr_06g0001540</name>
</gene>
<name>A0A7J0EP08_9ERIC</name>